<organism evidence="1 2">
    <name type="scientific">Sphingomonas oryzagri</name>
    <dbReference type="NCBI Taxonomy" id="3042314"/>
    <lineage>
        <taxon>Bacteria</taxon>
        <taxon>Pseudomonadati</taxon>
        <taxon>Pseudomonadota</taxon>
        <taxon>Alphaproteobacteria</taxon>
        <taxon>Sphingomonadales</taxon>
        <taxon>Sphingomonadaceae</taxon>
        <taxon>Sphingomonas</taxon>
    </lineage>
</organism>
<sequence length="286" mass="30818">MRHFGRFACIDWSGAAGAFQPGIAIAMCEREGSPALVHPRGRHWSREEVLGWLTEQGDSLIGFDFSASLPFADAGAYFPGWSESPPDARALWALVDRIAGDEPHLGANRFVDHPEASRHFRRHGGRTGDRFGSGTGRMRMIEAAAKAFGVAPASSFNLVGASQVGKASLTAMRMLHRLSRRIPVWPFDPVPENGPVIVEIYTSLAARAAGVPKGRSKLRSADALDVALAALGSPPHAPLPRYDDHITDALIGAAWLRRAADNPALWRPAALTQTLAQTEGWTFGLS</sequence>
<evidence type="ECO:0000313" key="2">
    <source>
        <dbReference type="Proteomes" id="UP001160625"/>
    </source>
</evidence>
<reference evidence="1" key="1">
    <citation type="submission" date="2023-04" db="EMBL/GenBank/DDBJ databases">
        <title>Sphingomonas sp. MAHUQ-71 isolated from rice field.</title>
        <authorList>
            <person name="Huq M.A."/>
        </authorList>
    </citation>
    <scope>NUCLEOTIDE SEQUENCE</scope>
    <source>
        <strain evidence="1">MAHUQ-71</strain>
    </source>
</reference>
<dbReference type="EMBL" id="JARYGZ010000001">
    <property type="protein sequence ID" value="MDH7638916.1"/>
    <property type="molecule type" value="Genomic_DNA"/>
</dbReference>
<keyword evidence="2" id="KW-1185">Reference proteome</keyword>
<dbReference type="RefSeq" id="WP_281044188.1">
    <property type="nucleotide sequence ID" value="NZ_JARYGZ010000001.1"/>
</dbReference>
<name>A0ABT6N3G7_9SPHN</name>
<evidence type="ECO:0000313" key="1">
    <source>
        <dbReference type="EMBL" id="MDH7638916.1"/>
    </source>
</evidence>
<gene>
    <name evidence="1" type="ORF">QGN17_09260</name>
</gene>
<comment type="caution">
    <text evidence="1">The sequence shown here is derived from an EMBL/GenBank/DDBJ whole genome shotgun (WGS) entry which is preliminary data.</text>
</comment>
<proteinExistence type="predicted"/>
<protein>
    <recommendedName>
        <fullName evidence="3">DUF429 domain-containing protein</fullName>
    </recommendedName>
</protein>
<dbReference type="Proteomes" id="UP001160625">
    <property type="component" value="Unassembled WGS sequence"/>
</dbReference>
<evidence type="ECO:0008006" key="3">
    <source>
        <dbReference type="Google" id="ProtNLM"/>
    </source>
</evidence>
<accession>A0ABT6N3G7</accession>